<proteinExistence type="predicted"/>
<protein>
    <submittedName>
        <fullName evidence="3">Uncharacterized protein LOC113204123 isoform X1</fullName>
    </submittedName>
</protein>
<dbReference type="AlphaFoldDB" id="A0A9C6TQB9"/>
<evidence type="ECO:0000256" key="1">
    <source>
        <dbReference type="SAM" id="MobiDB-lite"/>
    </source>
</evidence>
<feature type="region of interest" description="Disordered" evidence="1">
    <location>
        <begin position="53"/>
        <end position="76"/>
    </location>
</feature>
<dbReference type="RefSeq" id="XP_052120671.1">
    <property type="nucleotide sequence ID" value="XM_052264711.1"/>
</dbReference>
<dbReference type="GeneID" id="113204123"/>
<gene>
    <name evidence="3" type="primary">LOC113204123</name>
</gene>
<sequence length="217" mass="23353">MHPVCACRGWRQFGDMERLALRAALLLMLFVLLSADYSSLVSSVFTALGGTVVAPSPPSQDPRRTPTAPGNLGPLRRADLVRAENSLEDGDNEDDEDGEDVEDVFDLGGGATAKLFTAAGRSRLLATMRTSCLPKLICELHAAPHRQNLGESERSLLALIRETSISATAEVTSKYHFAAHMGQLIAGVDGTGCHNFYPACPFPGAQVLSMMKKVRVR</sequence>
<evidence type="ECO:0000313" key="3">
    <source>
        <dbReference type="RefSeq" id="XP_052120671.1"/>
    </source>
</evidence>
<keyword evidence="2" id="KW-1185">Reference proteome</keyword>
<evidence type="ECO:0000313" key="2">
    <source>
        <dbReference type="Proteomes" id="UP000504606"/>
    </source>
</evidence>
<dbReference type="Proteomes" id="UP000504606">
    <property type="component" value="Unplaced"/>
</dbReference>
<accession>A0A9C6TQB9</accession>
<reference evidence="3" key="1">
    <citation type="submission" date="2025-08" db="UniProtKB">
        <authorList>
            <consortium name="RefSeq"/>
        </authorList>
    </citation>
    <scope>IDENTIFICATION</scope>
    <source>
        <tissue evidence="3">Whole organism</tissue>
    </source>
</reference>
<organism evidence="2 3">
    <name type="scientific">Frankliniella occidentalis</name>
    <name type="common">Western flower thrips</name>
    <name type="synonym">Euthrips occidentalis</name>
    <dbReference type="NCBI Taxonomy" id="133901"/>
    <lineage>
        <taxon>Eukaryota</taxon>
        <taxon>Metazoa</taxon>
        <taxon>Ecdysozoa</taxon>
        <taxon>Arthropoda</taxon>
        <taxon>Hexapoda</taxon>
        <taxon>Insecta</taxon>
        <taxon>Pterygota</taxon>
        <taxon>Neoptera</taxon>
        <taxon>Paraneoptera</taxon>
        <taxon>Thysanoptera</taxon>
        <taxon>Terebrantia</taxon>
        <taxon>Thripoidea</taxon>
        <taxon>Thripidae</taxon>
        <taxon>Frankliniella</taxon>
    </lineage>
</organism>
<name>A0A9C6TQB9_FRAOC</name>
<dbReference type="OrthoDB" id="6371365at2759"/>